<dbReference type="eggNOG" id="ENOG502T38S">
    <property type="taxonomic scope" value="Eukaryota"/>
</dbReference>
<dbReference type="VEuPathDB" id="FungiDB:UREG_07686"/>
<feature type="region of interest" description="Disordered" evidence="1">
    <location>
        <begin position="99"/>
        <end position="137"/>
    </location>
</feature>
<evidence type="ECO:0000256" key="1">
    <source>
        <dbReference type="SAM" id="MobiDB-lite"/>
    </source>
</evidence>
<evidence type="ECO:0000313" key="3">
    <source>
        <dbReference type="Proteomes" id="UP000002058"/>
    </source>
</evidence>
<dbReference type="Proteomes" id="UP000002058">
    <property type="component" value="Unassembled WGS sequence"/>
</dbReference>
<dbReference type="EMBL" id="CH476619">
    <property type="protein sequence ID" value="EEP82821.1"/>
    <property type="molecule type" value="Genomic_DNA"/>
</dbReference>
<dbReference type="GeneID" id="8439702"/>
<dbReference type="KEGG" id="ure:UREG_07686"/>
<dbReference type="OrthoDB" id="2156052at2759"/>
<dbReference type="OMA" id="NAWYAKK"/>
<evidence type="ECO:0000313" key="2">
    <source>
        <dbReference type="EMBL" id="EEP82821.1"/>
    </source>
</evidence>
<protein>
    <submittedName>
        <fullName evidence="2">Uncharacterized protein</fullName>
    </submittedName>
</protein>
<dbReference type="AlphaFoldDB" id="C4JZT5"/>
<keyword evidence="3" id="KW-1185">Reference proteome</keyword>
<organism evidence="2 3">
    <name type="scientific">Uncinocarpus reesii (strain UAMH 1704)</name>
    <dbReference type="NCBI Taxonomy" id="336963"/>
    <lineage>
        <taxon>Eukaryota</taxon>
        <taxon>Fungi</taxon>
        <taxon>Dikarya</taxon>
        <taxon>Ascomycota</taxon>
        <taxon>Pezizomycotina</taxon>
        <taxon>Eurotiomycetes</taxon>
        <taxon>Eurotiomycetidae</taxon>
        <taxon>Onygenales</taxon>
        <taxon>Onygenaceae</taxon>
        <taxon>Uncinocarpus</taxon>
    </lineage>
</organism>
<proteinExistence type="predicted"/>
<name>C4JZT5_UNCRE</name>
<dbReference type="HOGENOM" id="CLU_821817_0_0_1"/>
<sequence>MSRAPPSTHCDFELEAIANFEKAHWKNKIVDFALPDGNDISEHHLLAGDHFLCGEEISISAKYVAHALNPMSAVGKEQGLNGIFGDWKATNRQATTFPSTQNKISAEEVDAAKGKGKGKAKAKPEEPTDDNDTDGRKRTRLIPDYAYMEEKTGIPWFIGEIKTPWKHAFAPPFNNLKLALQTGATEDEMSMRHILGQVGNYMIELELKWGFLTNYTHTLFLKRDVQNNQEVMYCSPPIPFDRTPSPSGCTVRQGLFLLQSKVEAGGEKPWFAKKLTETSIIKKEVKESLQSVKSRAVDSLHKLPLRSVDFVEPESFRSTRSKTKAAAATVDKGKAKKR</sequence>
<gene>
    <name evidence="2" type="ORF">UREG_07686</name>
</gene>
<reference evidence="3" key="1">
    <citation type="journal article" date="2009" name="Genome Res.">
        <title>Comparative genomic analyses of the human fungal pathogens Coccidioides and their relatives.</title>
        <authorList>
            <person name="Sharpton T.J."/>
            <person name="Stajich J.E."/>
            <person name="Rounsley S.D."/>
            <person name="Gardner M.J."/>
            <person name="Wortman J.R."/>
            <person name="Jordar V.S."/>
            <person name="Maiti R."/>
            <person name="Kodira C.D."/>
            <person name="Neafsey D.E."/>
            <person name="Zeng Q."/>
            <person name="Hung C.-Y."/>
            <person name="McMahan C."/>
            <person name="Muszewska A."/>
            <person name="Grynberg M."/>
            <person name="Mandel M.A."/>
            <person name="Kellner E.M."/>
            <person name="Barker B.M."/>
            <person name="Galgiani J.N."/>
            <person name="Orbach M.J."/>
            <person name="Kirkland T.N."/>
            <person name="Cole G.T."/>
            <person name="Henn M.R."/>
            <person name="Birren B.W."/>
            <person name="Taylor J.W."/>
        </authorList>
    </citation>
    <scope>NUCLEOTIDE SEQUENCE [LARGE SCALE GENOMIC DNA]</scope>
    <source>
        <strain evidence="3">UAMH 1704</strain>
    </source>
</reference>
<dbReference type="RefSeq" id="XP_002582913.1">
    <property type="nucleotide sequence ID" value="XM_002582867.1"/>
</dbReference>
<dbReference type="InParanoid" id="C4JZT5"/>
<accession>C4JZT5</accession>